<protein>
    <recommendedName>
        <fullName evidence="1">Outer membrane protein beta-barrel domain-containing protein</fullName>
    </recommendedName>
</protein>
<accession>A0A4P7PUB3</accession>
<keyword evidence="3" id="KW-1185">Reference proteome</keyword>
<gene>
    <name evidence="2" type="ORF">GS03_01821</name>
</gene>
<dbReference type="Pfam" id="PF13568">
    <property type="entry name" value="OMP_b-brl_2"/>
    <property type="match status" value="1"/>
</dbReference>
<dbReference type="AlphaFoldDB" id="A0A4P7PUB3"/>
<dbReference type="InterPro" id="IPR011250">
    <property type="entry name" value="OMP/PagP_B-barrel"/>
</dbReference>
<dbReference type="EMBL" id="CP038810">
    <property type="protein sequence ID" value="QBZ98316.1"/>
    <property type="molecule type" value="Genomic_DNA"/>
</dbReference>
<dbReference type="Gene3D" id="2.40.160.20">
    <property type="match status" value="1"/>
</dbReference>
<name>A0A4P7PUB3_9FLAO</name>
<proteinExistence type="predicted"/>
<evidence type="ECO:0000313" key="2">
    <source>
        <dbReference type="EMBL" id="QBZ98316.1"/>
    </source>
</evidence>
<feature type="domain" description="Outer membrane protein beta-barrel" evidence="1">
    <location>
        <begin position="19"/>
        <end position="190"/>
    </location>
</feature>
<organism evidence="2 3">
    <name type="scientific">Flavobacterium sangjuense</name>
    <dbReference type="NCBI Taxonomy" id="2518177"/>
    <lineage>
        <taxon>Bacteria</taxon>
        <taxon>Pseudomonadati</taxon>
        <taxon>Bacteroidota</taxon>
        <taxon>Flavobacteriia</taxon>
        <taxon>Flavobacteriales</taxon>
        <taxon>Flavobacteriaceae</taxon>
        <taxon>Flavobacterium</taxon>
    </lineage>
</organism>
<reference evidence="2 3" key="1">
    <citation type="submission" date="2019-04" db="EMBL/GenBank/DDBJ databases">
        <title>Flavobacterium sp. GS03.</title>
        <authorList>
            <person name="Kim H."/>
        </authorList>
    </citation>
    <scope>NUCLEOTIDE SEQUENCE [LARGE SCALE GENOMIC DNA]</scope>
    <source>
        <strain evidence="2 3">GS03</strain>
    </source>
</reference>
<sequence length="217" mass="23617">MKKLVFTICLVALVSNGIFAQSKIRLGVNGGMTYSSFRGNKAAEELDAGFDFLVGVSVEYPLKDKLSLLANLSYDRKTAAGTPSGFIPNPEDPAIGNLNAEANYQYITLPIVLKYKIGAKQSFYADAGLFVGYLLKSQTHEDYYNSTDDTTSSNKKLDAGLVLGFGKNFKLKNNQEITIELRENLGLLNTSKVNVSGGNSVKTNSLNLILGYSFDIK</sequence>
<evidence type="ECO:0000313" key="3">
    <source>
        <dbReference type="Proteomes" id="UP000296862"/>
    </source>
</evidence>
<dbReference type="InterPro" id="IPR025665">
    <property type="entry name" value="Beta-barrel_OMP_2"/>
</dbReference>
<dbReference type="KEGG" id="fsn:GS03_01821"/>
<dbReference type="SUPFAM" id="SSF56925">
    <property type="entry name" value="OMPA-like"/>
    <property type="match status" value="1"/>
</dbReference>
<dbReference type="OrthoDB" id="893738at2"/>
<dbReference type="Proteomes" id="UP000296862">
    <property type="component" value="Chromosome"/>
</dbReference>
<dbReference type="RefSeq" id="WP_136152219.1">
    <property type="nucleotide sequence ID" value="NZ_CP038810.1"/>
</dbReference>
<evidence type="ECO:0000259" key="1">
    <source>
        <dbReference type="Pfam" id="PF13568"/>
    </source>
</evidence>